<dbReference type="OrthoDB" id="9792074at2"/>
<evidence type="ECO:0000313" key="4">
    <source>
        <dbReference type="Proteomes" id="UP000011758"/>
    </source>
</evidence>
<keyword evidence="4" id="KW-1185">Reference proteome</keyword>
<evidence type="ECO:0000259" key="2">
    <source>
        <dbReference type="Pfam" id="PF02557"/>
    </source>
</evidence>
<dbReference type="STRING" id="999415.HMPREF9943_01638"/>
<dbReference type="AlphaFoldDB" id="M2PZX2"/>
<reference evidence="3 4" key="1">
    <citation type="submission" date="2013-02" db="EMBL/GenBank/DDBJ databases">
        <title>The Genome Sequence of Lactobacillus catenaformis F0143.</title>
        <authorList>
            <consortium name="The Broad Institute Genome Sequencing Platform"/>
            <person name="Earl A."/>
            <person name="Ward D."/>
            <person name="Feldgarden M."/>
            <person name="Gevers D."/>
            <person name="Izard J."/>
            <person name="Blanton J.M."/>
            <person name="Mathney J."/>
            <person name="Dewhirst F.E."/>
            <person name="Young S.K."/>
            <person name="Zeng Q."/>
            <person name="Gargeya S."/>
            <person name="Fitzgerald M."/>
            <person name="Haas B."/>
            <person name="Abouelleil A."/>
            <person name="Alvarado L."/>
            <person name="Arachchi H.M."/>
            <person name="Berlin A."/>
            <person name="Chapman S.B."/>
            <person name="Gearin G."/>
            <person name="Goldberg J."/>
            <person name="Griggs A."/>
            <person name="Gujja S."/>
            <person name="Hansen M."/>
            <person name="Heiman D."/>
            <person name="Howarth C."/>
            <person name="Larimer J."/>
            <person name="Lui A."/>
            <person name="MacDonald P.J.P."/>
            <person name="McCowen C."/>
            <person name="Montmayeur A."/>
            <person name="Murphy C."/>
            <person name="Neiman D."/>
            <person name="Pearson M."/>
            <person name="Priest M."/>
            <person name="Roberts A."/>
            <person name="Saif S."/>
            <person name="Shea T."/>
            <person name="Sisk P."/>
            <person name="Stolte C."/>
            <person name="Sykes S."/>
            <person name="Wortman J."/>
            <person name="Nusbaum C."/>
            <person name="Birren B."/>
        </authorList>
    </citation>
    <scope>NUCLEOTIDE SEQUENCE [LARGE SCALE GENOMIC DNA]</scope>
    <source>
        <strain evidence="3 4">OT 569</strain>
    </source>
</reference>
<dbReference type="InterPro" id="IPR052179">
    <property type="entry name" value="DD-CPase-like"/>
</dbReference>
<evidence type="ECO:0000313" key="3">
    <source>
        <dbReference type="EMBL" id="EMD16235.1"/>
    </source>
</evidence>
<feature type="domain" description="D-alanyl-D-alanine carboxypeptidase-like core" evidence="2">
    <location>
        <begin position="264"/>
        <end position="392"/>
    </location>
</feature>
<dbReference type="Pfam" id="PF02557">
    <property type="entry name" value="VanY"/>
    <property type="match status" value="1"/>
</dbReference>
<organism evidence="3 4">
    <name type="scientific">Eggerthia catenaformis OT 569 = DSM 20559</name>
    <dbReference type="NCBI Taxonomy" id="999415"/>
    <lineage>
        <taxon>Bacteria</taxon>
        <taxon>Bacillati</taxon>
        <taxon>Bacillota</taxon>
        <taxon>Erysipelotrichia</taxon>
        <taxon>Erysipelotrichales</taxon>
        <taxon>Coprobacillaceae</taxon>
        <taxon>Eggerthia</taxon>
    </lineage>
</organism>
<keyword evidence="1" id="KW-0812">Transmembrane</keyword>
<dbReference type="SUPFAM" id="SSF55166">
    <property type="entry name" value="Hedgehog/DD-peptidase"/>
    <property type="match status" value="1"/>
</dbReference>
<protein>
    <recommendedName>
        <fullName evidence="2">D-alanyl-D-alanine carboxypeptidase-like core domain-containing protein</fullName>
    </recommendedName>
</protein>
<dbReference type="BioCyc" id="ECAT999415-HMP:GTTI-1699-MONOMER"/>
<dbReference type="CDD" id="cd14852">
    <property type="entry name" value="LD-carboxypeptidase"/>
    <property type="match status" value="1"/>
</dbReference>
<evidence type="ECO:0000256" key="1">
    <source>
        <dbReference type="SAM" id="Phobius"/>
    </source>
</evidence>
<dbReference type="RefSeq" id="WP_004803935.1">
    <property type="nucleotide sequence ID" value="NZ_KB446649.1"/>
</dbReference>
<dbReference type="InterPro" id="IPR003709">
    <property type="entry name" value="VanY-like_core_dom"/>
</dbReference>
<dbReference type="eggNOG" id="COG1876">
    <property type="taxonomic scope" value="Bacteria"/>
</dbReference>
<dbReference type="PANTHER" id="PTHR34385">
    <property type="entry name" value="D-ALANYL-D-ALANINE CARBOXYPEPTIDASE"/>
    <property type="match status" value="1"/>
</dbReference>
<comment type="caution">
    <text evidence="3">The sequence shown here is derived from an EMBL/GenBank/DDBJ whole genome shotgun (WGS) entry which is preliminary data.</text>
</comment>
<dbReference type="PANTHER" id="PTHR34385:SF1">
    <property type="entry name" value="PEPTIDOGLYCAN L-ALANYL-D-GLUTAMATE ENDOPEPTIDASE CWLK"/>
    <property type="match status" value="1"/>
</dbReference>
<sequence length="422" mass="49445">MFKRNKRSYSYSAYGYGRKRGLRIKWNRIIPAGIAVLAILVIVVVFNLSRIRLAFKGYSFSQQSEILEFTSDKINMILSYDKLDHIKDWISHGTKVKYYDDYEKYIKIHQDLSPKDVVKTVDNIMANYMSGLKELGYSENNVWDVLKTASIEDLEYLISKQYSYSTIKPYMSVYGFKFKDMEQYIKAYASSQNYSYAVLTTTYPFIIDVSKIKSSYTIQNPAEYLTLVKKGLLLPSTYEPKDLVTPDKKYTAYKMNKDQPSDYQLRKEAYEAYTQLYNDANKEGYTILLNSAYRSYKTQQKLYQEILNKYGGLYAKEHVAQPGISEHQTGLGVDFTSQSVVDKKRLVFGDTKEYQWVVKNCYKYGFILRYREGTSKITGISHEPWHFRYVGKQAAKIIHEKGYTLEEYCLYYNKLPKIKENK</sequence>
<name>M2PZX2_9FIRM</name>
<dbReference type="PATRIC" id="fig|999415.3.peg.1665"/>
<accession>M2PZX2</accession>
<gene>
    <name evidence="3" type="ORF">HMPREF9943_01638</name>
</gene>
<keyword evidence="1" id="KW-1133">Transmembrane helix</keyword>
<feature type="transmembrane region" description="Helical" evidence="1">
    <location>
        <begin position="29"/>
        <end position="48"/>
    </location>
</feature>
<keyword evidence="1" id="KW-0472">Membrane</keyword>
<proteinExistence type="predicted"/>
<dbReference type="InterPro" id="IPR058193">
    <property type="entry name" value="VanY/YodJ_core_dom"/>
</dbReference>
<dbReference type="InterPro" id="IPR009045">
    <property type="entry name" value="Zn_M74/Hedgehog-like"/>
</dbReference>
<dbReference type="GO" id="GO:0008233">
    <property type="term" value="F:peptidase activity"/>
    <property type="evidence" value="ECO:0007669"/>
    <property type="project" value="InterPro"/>
</dbReference>
<dbReference type="EMBL" id="AGEJ01000024">
    <property type="protein sequence ID" value="EMD16235.1"/>
    <property type="molecule type" value="Genomic_DNA"/>
</dbReference>
<dbReference type="GO" id="GO:0006508">
    <property type="term" value="P:proteolysis"/>
    <property type="evidence" value="ECO:0007669"/>
    <property type="project" value="InterPro"/>
</dbReference>
<dbReference type="Gene3D" id="3.30.1380.10">
    <property type="match status" value="1"/>
</dbReference>
<dbReference type="Proteomes" id="UP000011758">
    <property type="component" value="Unassembled WGS sequence"/>
</dbReference>